<name>A0A5A8C4Q5_CAFRO</name>
<evidence type="ECO:0000313" key="2">
    <source>
        <dbReference type="EMBL" id="KAA0147795.1"/>
    </source>
</evidence>
<comment type="caution">
    <text evidence="2">The sequence shown here is derived from an EMBL/GenBank/DDBJ whole genome shotgun (WGS) entry which is preliminary data.</text>
</comment>
<sequence>MAASSPTVALATALADAAAAELPSVSEARVATGRLSAAVCVDLTFSSRMGPRVVSVVWEAGDESPLPALMFWSVAENGAMGPAGLAGHEPHPDSECSLAWDADDGGSDEGALVAPEGATSCAAGPGLEPATPASETGDRSEDGGARASAADSLLADASTGAQGRVGAALRDTADDAALDGAGRAFGASVEAHPVHGRACMQIHGCDARRRLQAVLRGGESAPGGGSDSADTDVADDLSVRWSRLVAWLALHGPAAGLRIPPAAFKALLASGPSG</sequence>
<dbReference type="Proteomes" id="UP000323011">
    <property type="component" value="Unassembled WGS sequence"/>
</dbReference>
<feature type="region of interest" description="Disordered" evidence="1">
    <location>
        <begin position="83"/>
        <end position="149"/>
    </location>
</feature>
<evidence type="ECO:0000256" key="1">
    <source>
        <dbReference type="SAM" id="MobiDB-lite"/>
    </source>
</evidence>
<gene>
    <name evidence="2" type="ORF">FNF29_07139</name>
</gene>
<organism evidence="2 3">
    <name type="scientific">Cafeteria roenbergensis</name>
    <name type="common">Marine flagellate</name>
    <dbReference type="NCBI Taxonomy" id="33653"/>
    <lineage>
        <taxon>Eukaryota</taxon>
        <taxon>Sar</taxon>
        <taxon>Stramenopiles</taxon>
        <taxon>Bigyra</taxon>
        <taxon>Opalozoa</taxon>
        <taxon>Bicosoecida</taxon>
        <taxon>Cafeteriaceae</taxon>
        <taxon>Cafeteria</taxon>
    </lineage>
</organism>
<evidence type="ECO:0000313" key="3">
    <source>
        <dbReference type="Proteomes" id="UP000323011"/>
    </source>
</evidence>
<dbReference type="EMBL" id="VLTN01000061">
    <property type="protein sequence ID" value="KAA0147795.1"/>
    <property type="molecule type" value="Genomic_DNA"/>
</dbReference>
<protein>
    <submittedName>
        <fullName evidence="2">Uncharacterized protein</fullName>
    </submittedName>
</protein>
<reference evidence="2 3" key="1">
    <citation type="submission" date="2019-07" db="EMBL/GenBank/DDBJ databases">
        <title>Genomes of Cafeteria roenbergensis.</title>
        <authorList>
            <person name="Fischer M.G."/>
            <person name="Hackl T."/>
            <person name="Roman M."/>
        </authorList>
    </citation>
    <scope>NUCLEOTIDE SEQUENCE [LARGE SCALE GENOMIC DNA]</scope>
    <source>
        <strain evidence="2 3">BVI</strain>
    </source>
</reference>
<dbReference type="AlphaFoldDB" id="A0A5A8C4Q5"/>
<proteinExistence type="predicted"/>
<accession>A0A5A8C4Q5</accession>
<keyword evidence="3" id="KW-1185">Reference proteome</keyword>